<evidence type="ECO:0000256" key="4">
    <source>
        <dbReference type="ARBA" id="ARBA00022622"/>
    </source>
</evidence>
<keyword evidence="8" id="KW-0170">Cobalt</keyword>
<keyword evidence="9" id="KW-0449">Lipoprotein</keyword>
<dbReference type="Pfam" id="PF01522">
    <property type="entry name" value="Polysacc_deac_1"/>
    <property type="match status" value="1"/>
</dbReference>
<evidence type="ECO:0000259" key="16">
    <source>
        <dbReference type="PROSITE" id="PS51677"/>
    </source>
</evidence>
<evidence type="ECO:0000256" key="6">
    <source>
        <dbReference type="ARBA" id="ARBA00023136"/>
    </source>
</evidence>
<dbReference type="EMBL" id="JBBXMP010000069">
    <property type="protein sequence ID" value="KAL0064024.1"/>
    <property type="molecule type" value="Genomic_DNA"/>
</dbReference>
<feature type="region of interest" description="Disordered" evidence="14">
    <location>
        <begin position="371"/>
        <end position="410"/>
    </location>
</feature>
<gene>
    <name evidence="17" type="ORF">AAF712_009092</name>
</gene>
<evidence type="ECO:0000313" key="18">
    <source>
        <dbReference type="Proteomes" id="UP001437256"/>
    </source>
</evidence>
<evidence type="ECO:0000256" key="15">
    <source>
        <dbReference type="SAM" id="SignalP"/>
    </source>
</evidence>
<dbReference type="InterPro" id="IPR050248">
    <property type="entry name" value="Polysacc_deacetylase_ArnD"/>
</dbReference>
<comment type="subcellular location">
    <subcellularLocation>
        <location evidence="2">Cell membrane</location>
        <topology evidence="2">Lipid-anchor</topology>
        <topology evidence="2">GPI-anchor</topology>
    </subcellularLocation>
</comment>
<feature type="chain" id="PRO_5046859148" description="chitin deacetylase" evidence="15">
    <location>
        <begin position="19"/>
        <end position="438"/>
    </location>
</feature>
<keyword evidence="6" id="KW-0472">Membrane</keyword>
<name>A0ABR2ZS77_9AGAR</name>
<evidence type="ECO:0000256" key="10">
    <source>
        <dbReference type="ARBA" id="ARBA00023316"/>
    </source>
</evidence>
<evidence type="ECO:0000313" key="17">
    <source>
        <dbReference type="EMBL" id="KAL0064024.1"/>
    </source>
</evidence>
<comment type="cofactor">
    <cofactor evidence="1">
        <name>Co(2+)</name>
        <dbReference type="ChEBI" id="CHEBI:48828"/>
    </cofactor>
</comment>
<evidence type="ECO:0000256" key="3">
    <source>
        <dbReference type="ARBA" id="ARBA00022475"/>
    </source>
</evidence>
<keyword evidence="7" id="KW-0119">Carbohydrate metabolism</keyword>
<accession>A0ABR2ZS77</accession>
<feature type="domain" description="NodB homology" evidence="16">
    <location>
        <begin position="152"/>
        <end position="338"/>
    </location>
</feature>
<comment type="caution">
    <text evidence="17">The sequence shown here is derived from an EMBL/GenBank/DDBJ whole genome shotgun (WGS) entry which is preliminary data.</text>
</comment>
<dbReference type="PANTHER" id="PTHR10587:SF135">
    <property type="entry name" value="CHITIN DEACETYLASE 3"/>
    <property type="match status" value="1"/>
</dbReference>
<dbReference type="Proteomes" id="UP001437256">
    <property type="component" value="Unassembled WGS sequence"/>
</dbReference>
<evidence type="ECO:0000256" key="14">
    <source>
        <dbReference type="SAM" id="MobiDB-lite"/>
    </source>
</evidence>
<feature type="region of interest" description="Disordered" evidence="14">
    <location>
        <begin position="39"/>
        <end position="90"/>
    </location>
</feature>
<evidence type="ECO:0000256" key="13">
    <source>
        <dbReference type="ARBA" id="ARBA00048494"/>
    </source>
</evidence>
<keyword evidence="10" id="KW-0961">Cell wall biogenesis/degradation</keyword>
<evidence type="ECO:0000256" key="12">
    <source>
        <dbReference type="ARBA" id="ARBA00024056"/>
    </source>
</evidence>
<reference evidence="17 18" key="1">
    <citation type="submission" date="2024-05" db="EMBL/GenBank/DDBJ databases">
        <title>A draft genome resource for the thread blight pathogen Marasmius tenuissimus strain MS-2.</title>
        <authorList>
            <person name="Yulfo-Soto G.E."/>
            <person name="Baruah I.K."/>
            <person name="Amoako-Attah I."/>
            <person name="Bukari Y."/>
            <person name="Meinhardt L.W."/>
            <person name="Bailey B.A."/>
            <person name="Cohen S.P."/>
        </authorList>
    </citation>
    <scope>NUCLEOTIDE SEQUENCE [LARGE SCALE GENOMIC DNA]</scope>
    <source>
        <strain evidence="17 18">MS-2</strain>
    </source>
</reference>
<feature type="signal peptide" evidence="15">
    <location>
        <begin position="1"/>
        <end position="18"/>
    </location>
</feature>
<evidence type="ECO:0000256" key="8">
    <source>
        <dbReference type="ARBA" id="ARBA00023285"/>
    </source>
</evidence>
<evidence type="ECO:0000256" key="1">
    <source>
        <dbReference type="ARBA" id="ARBA00001941"/>
    </source>
</evidence>
<evidence type="ECO:0000256" key="9">
    <source>
        <dbReference type="ARBA" id="ARBA00023288"/>
    </source>
</evidence>
<organism evidence="17 18">
    <name type="scientific">Marasmius tenuissimus</name>
    <dbReference type="NCBI Taxonomy" id="585030"/>
    <lineage>
        <taxon>Eukaryota</taxon>
        <taxon>Fungi</taxon>
        <taxon>Dikarya</taxon>
        <taxon>Basidiomycota</taxon>
        <taxon>Agaricomycotina</taxon>
        <taxon>Agaricomycetes</taxon>
        <taxon>Agaricomycetidae</taxon>
        <taxon>Agaricales</taxon>
        <taxon>Marasmiineae</taxon>
        <taxon>Marasmiaceae</taxon>
        <taxon>Marasmius</taxon>
    </lineage>
</organism>
<keyword evidence="3" id="KW-1003">Cell membrane</keyword>
<comment type="catalytic activity">
    <reaction evidence="13">
        <text>[(1-&gt;4)-N-acetyl-beta-D-glucosaminyl](n) + n H2O = chitosan + n acetate</text>
        <dbReference type="Rhea" id="RHEA:10464"/>
        <dbReference type="Rhea" id="RHEA-COMP:9593"/>
        <dbReference type="Rhea" id="RHEA-COMP:9597"/>
        <dbReference type="ChEBI" id="CHEBI:15377"/>
        <dbReference type="ChEBI" id="CHEBI:17029"/>
        <dbReference type="ChEBI" id="CHEBI:30089"/>
        <dbReference type="ChEBI" id="CHEBI:57704"/>
        <dbReference type="EC" id="3.5.1.41"/>
    </reaction>
    <physiologicalReaction direction="left-to-right" evidence="13">
        <dbReference type="Rhea" id="RHEA:10465"/>
    </physiologicalReaction>
</comment>
<proteinExistence type="predicted"/>
<keyword evidence="11" id="KW-0624">Polysaccharide degradation</keyword>
<evidence type="ECO:0000256" key="5">
    <source>
        <dbReference type="ARBA" id="ARBA00023024"/>
    </source>
</evidence>
<dbReference type="PROSITE" id="PS51677">
    <property type="entry name" value="NODB"/>
    <property type="match status" value="1"/>
</dbReference>
<evidence type="ECO:0000256" key="11">
    <source>
        <dbReference type="ARBA" id="ARBA00023326"/>
    </source>
</evidence>
<keyword evidence="15" id="KW-0732">Signal</keyword>
<evidence type="ECO:0000256" key="7">
    <source>
        <dbReference type="ARBA" id="ARBA00023277"/>
    </source>
</evidence>
<dbReference type="InterPro" id="IPR002509">
    <property type="entry name" value="NODB_dom"/>
</dbReference>
<keyword evidence="4" id="KW-0325">Glycoprotein</keyword>
<keyword evidence="5" id="KW-0146">Chitin degradation</keyword>
<protein>
    <recommendedName>
        <fullName evidence="12">chitin deacetylase</fullName>
        <ecNumber evidence="12">3.5.1.41</ecNumber>
    </recommendedName>
</protein>
<evidence type="ECO:0000256" key="2">
    <source>
        <dbReference type="ARBA" id="ARBA00004609"/>
    </source>
</evidence>
<dbReference type="PANTHER" id="PTHR10587">
    <property type="entry name" value="GLYCOSYL TRANSFERASE-RELATED"/>
    <property type="match status" value="1"/>
</dbReference>
<dbReference type="EC" id="3.5.1.41" evidence="12"/>
<keyword evidence="4" id="KW-0336">GPI-anchor</keyword>
<keyword evidence="18" id="KW-1185">Reference proteome</keyword>
<sequence length="438" mass="46797">MFQSTLLCLALAVASVHSFALHDHGVGHVHRSNRRYFKDGSWSQPQDHSVNALFKRGPGNDGAQYPALGSSEWSSKYPKSGSTPPRDSLPKEWLDTLNAAIASGKIPDIPKTTIGPTGNPVYSNGLDPTSKEVCSSTYECRGPESVWDGPDGTFGISFDDGPLEPTTSLVNFLKDNKETATHFMIGGNVLNNHKQFQDILDYGGDCAVHTWSHQYMTTLSNEEVLAELGWTMQIIHDSTGGKVPSIWRPPYGDSDLRVQAIAKEVFGMDTVIWNHDTGDWGMTTGINTMESLLKNMDSWLAGPKSPGLVVLEHESTDQIVRSFMESYPRVKSNGWQTKSLAALLGDPYQNVKGNDVSPANIYGNANANVNSNSSSTSATATNGAAPTSVKSTGSSSTSGASTTAASANDNNSALTSTSLSSMWLAVVVALASATLVLS</sequence>
<dbReference type="Gene3D" id="3.20.20.370">
    <property type="entry name" value="Glycoside hydrolase/deacetylase"/>
    <property type="match status" value="1"/>
</dbReference>
<dbReference type="SUPFAM" id="SSF88713">
    <property type="entry name" value="Glycoside hydrolase/deacetylase"/>
    <property type="match status" value="1"/>
</dbReference>
<dbReference type="InterPro" id="IPR011330">
    <property type="entry name" value="Glyco_hydro/deAcase_b/a-brl"/>
</dbReference>